<organism evidence="6 7">
    <name type="scientific">Putridiphycobacter roseus</name>
    <dbReference type="NCBI Taxonomy" id="2219161"/>
    <lineage>
        <taxon>Bacteria</taxon>
        <taxon>Pseudomonadati</taxon>
        <taxon>Bacteroidota</taxon>
        <taxon>Flavobacteriia</taxon>
        <taxon>Flavobacteriales</taxon>
        <taxon>Crocinitomicaceae</taxon>
        <taxon>Putridiphycobacter</taxon>
    </lineage>
</organism>
<dbReference type="SMART" id="SM00320">
    <property type="entry name" value="WD40"/>
    <property type="match status" value="8"/>
</dbReference>
<dbReference type="Proteomes" id="UP000249248">
    <property type="component" value="Unassembled WGS sequence"/>
</dbReference>
<dbReference type="PROSITE" id="PS00018">
    <property type="entry name" value="EF_HAND_1"/>
    <property type="match status" value="1"/>
</dbReference>
<dbReference type="Pfam" id="PF00400">
    <property type="entry name" value="WD40"/>
    <property type="match status" value="3"/>
</dbReference>
<dbReference type="InterPro" id="IPR011047">
    <property type="entry name" value="Quinoprotein_ADH-like_sf"/>
</dbReference>
<keyword evidence="2" id="KW-0677">Repeat</keyword>
<sequence length="1087" mass="121884">MKFIFILCIYCMTSNFSAWSNTQPEVVFTTGHNTQINAMVVSENTQFLASAGNNKLIKIWDIASGKEFRTITGSDGRIVFLTFHEDNETLIGISSENEMIGWNVISGEKLFETAAQGAMEVSAFFLPNSKDIIYIDENSKLSRFNANLKQKVILKESLYCLSLNLDLKNERIVLISHLNEIIILDLNTLEEIERISTSNAHVNVSIPTQLSVDNRFLIQVLVNNAIRVVDLQKGTVLMEKDLFGKHLHSLVVDNKKTYAYIGVSGNGIIVYDYQSNKIVTELSKDDPDLNFDFNCIATYPENDVLMTSSFNLIQLFNLKNKKIFKSFEPRAKAILDMTYDQNDKYLAIARAKGTVEIWDLSQNKVAKEINGMFPCVFSADGRKLVVMNYALNMVEYDTKTWKITGTYKTNNKVNSMLSYSNDGKYIAVGGYMPNTIIYDTETKTAAYTVKHTVGLRAFDFHPTKSQFAYADLIGNCKVIDFKTGIEKLSLSASPSIFGGVKFSNNGAHFGTVSWDRKIKVYDANTFALKKEWSGHTGDINGLDFNEKGDVLMTYATNQSVFSSDNSIIFWKLNGEQMAKIDAHKSGINKAFFDYKADYVFTGSDDGSIMINSYKEKKVLATLISTDDKEFIIYTPDNYYMAAKTALSSIAFRVGGKLVPFEQYDINLNRPDIIAKTIGKTPQNLIDAYQYLYRKRLRKYNIDAGSLIMDFNLPFTQIENTVPLTTDQSNIEFSIKAWDEKYPIKQINVYVNNSPVYGEEGLRPAPGTDPLSFRYVANVTLLEGLNKIDISCINANGTESLYATKEILKSGKPTGKDFYIAAIGVSKYKDARYNLTYPTKDATEIAEALQEDNKQYETVHVKYLLDEQVTVANIRALTQFFQSCKAGDVAAVFIAGHGLLDENFDYYFGTYNIDFDKPSNNGLPYDEITKLLNSIKAYQKLLIMDTCHSGELDKEEVEESSAVEVESGGIQFRAVGSAIAVKNAFGAQNMNKLSADLFSDTRKGTGATVISSAGGAEYAMESDEWKNGLFTYNFIRGFKERKADANGDGLIQISEIRTYVNKQVAIMSNNKQRPTAREENIAVDIVIY</sequence>
<feature type="domain" description="Peptidase C14 caspase" evidence="5">
    <location>
        <begin position="822"/>
        <end position="1077"/>
    </location>
</feature>
<evidence type="ECO:0000259" key="5">
    <source>
        <dbReference type="Pfam" id="PF00656"/>
    </source>
</evidence>
<dbReference type="SUPFAM" id="SSF52129">
    <property type="entry name" value="Caspase-like"/>
    <property type="match status" value="1"/>
</dbReference>
<dbReference type="InterPro" id="IPR011600">
    <property type="entry name" value="Pept_C14_caspase"/>
</dbReference>
<dbReference type="AlphaFoldDB" id="A0A2W1MZJ5"/>
<reference evidence="6 7" key="1">
    <citation type="submission" date="2018-06" db="EMBL/GenBank/DDBJ databases">
        <title>The draft genome sequence of Crocinitomix sp. SM1701.</title>
        <authorList>
            <person name="Zhang X."/>
        </authorList>
    </citation>
    <scope>NUCLEOTIDE SEQUENCE [LARGE SCALE GENOMIC DNA]</scope>
    <source>
        <strain evidence="6 7">SM1701</strain>
    </source>
</reference>
<evidence type="ECO:0000256" key="4">
    <source>
        <dbReference type="SAM" id="SignalP"/>
    </source>
</evidence>
<dbReference type="Gene3D" id="2.130.10.10">
    <property type="entry name" value="YVTN repeat-like/Quinoprotein amine dehydrogenase"/>
    <property type="match status" value="4"/>
</dbReference>
<dbReference type="RefSeq" id="WP_111062862.1">
    <property type="nucleotide sequence ID" value="NZ_JBHUCU010000016.1"/>
</dbReference>
<feature type="chain" id="PRO_5015859578" description="Peptidase C14 caspase domain-containing protein" evidence="4">
    <location>
        <begin position="21"/>
        <end position="1087"/>
    </location>
</feature>
<evidence type="ECO:0000256" key="2">
    <source>
        <dbReference type="ARBA" id="ARBA00022737"/>
    </source>
</evidence>
<evidence type="ECO:0000313" key="6">
    <source>
        <dbReference type="EMBL" id="PZE17337.1"/>
    </source>
</evidence>
<keyword evidence="4" id="KW-0732">Signal</keyword>
<dbReference type="Gene3D" id="3.40.50.1460">
    <property type="match status" value="1"/>
</dbReference>
<feature type="repeat" description="WD" evidence="3">
    <location>
        <begin position="29"/>
        <end position="70"/>
    </location>
</feature>
<comment type="caution">
    <text evidence="6">The sequence shown here is derived from an EMBL/GenBank/DDBJ whole genome shotgun (WGS) entry which is preliminary data.</text>
</comment>
<name>A0A2W1MZJ5_9FLAO</name>
<dbReference type="InterPro" id="IPR019775">
    <property type="entry name" value="WD40_repeat_CS"/>
</dbReference>
<evidence type="ECO:0000256" key="3">
    <source>
        <dbReference type="PROSITE-ProRule" id="PRU00221"/>
    </source>
</evidence>
<dbReference type="PROSITE" id="PS00678">
    <property type="entry name" value="WD_REPEATS_1"/>
    <property type="match status" value="1"/>
</dbReference>
<gene>
    <name evidence="6" type="ORF">DNU06_08690</name>
</gene>
<dbReference type="InterPro" id="IPR036322">
    <property type="entry name" value="WD40_repeat_dom_sf"/>
</dbReference>
<dbReference type="GO" id="GO:0004197">
    <property type="term" value="F:cysteine-type endopeptidase activity"/>
    <property type="evidence" value="ECO:0007669"/>
    <property type="project" value="InterPro"/>
</dbReference>
<dbReference type="GO" id="GO:0006508">
    <property type="term" value="P:proteolysis"/>
    <property type="evidence" value="ECO:0007669"/>
    <property type="project" value="InterPro"/>
</dbReference>
<feature type="repeat" description="WD" evidence="3">
    <location>
        <begin position="327"/>
        <end position="368"/>
    </location>
</feature>
<dbReference type="PANTHER" id="PTHR19848">
    <property type="entry name" value="WD40 REPEAT PROTEIN"/>
    <property type="match status" value="1"/>
</dbReference>
<evidence type="ECO:0000313" key="7">
    <source>
        <dbReference type="Proteomes" id="UP000249248"/>
    </source>
</evidence>
<dbReference type="PROSITE" id="PS50082">
    <property type="entry name" value="WD_REPEATS_2"/>
    <property type="match status" value="2"/>
</dbReference>
<dbReference type="InterPro" id="IPR029030">
    <property type="entry name" value="Caspase-like_dom_sf"/>
</dbReference>
<evidence type="ECO:0000256" key="1">
    <source>
        <dbReference type="ARBA" id="ARBA00022574"/>
    </source>
</evidence>
<dbReference type="InterPro" id="IPR015943">
    <property type="entry name" value="WD40/YVTN_repeat-like_dom_sf"/>
</dbReference>
<protein>
    <recommendedName>
        <fullName evidence="5">Peptidase C14 caspase domain-containing protein</fullName>
    </recommendedName>
</protein>
<dbReference type="PROSITE" id="PS50294">
    <property type="entry name" value="WD_REPEATS_REGION"/>
    <property type="match status" value="1"/>
</dbReference>
<accession>A0A2W1MZJ5</accession>
<dbReference type="InterPro" id="IPR018247">
    <property type="entry name" value="EF_Hand_1_Ca_BS"/>
</dbReference>
<keyword evidence="7" id="KW-1185">Reference proteome</keyword>
<proteinExistence type="predicted"/>
<feature type="signal peptide" evidence="4">
    <location>
        <begin position="1"/>
        <end position="20"/>
    </location>
</feature>
<keyword evidence="1 3" id="KW-0853">WD repeat</keyword>
<dbReference type="Pfam" id="PF00656">
    <property type="entry name" value="Peptidase_C14"/>
    <property type="match status" value="1"/>
</dbReference>
<dbReference type="SUPFAM" id="SSF50998">
    <property type="entry name" value="Quinoprotein alcohol dehydrogenase-like"/>
    <property type="match status" value="1"/>
</dbReference>
<dbReference type="PANTHER" id="PTHR19848:SF8">
    <property type="entry name" value="F-BOX AND WD REPEAT DOMAIN CONTAINING 7"/>
    <property type="match status" value="1"/>
</dbReference>
<dbReference type="OrthoDB" id="1492850at2"/>
<dbReference type="InterPro" id="IPR001680">
    <property type="entry name" value="WD40_rpt"/>
</dbReference>
<dbReference type="EMBL" id="QKSB01000004">
    <property type="protein sequence ID" value="PZE17337.1"/>
    <property type="molecule type" value="Genomic_DNA"/>
</dbReference>
<dbReference type="SUPFAM" id="SSF50978">
    <property type="entry name" value="WD40 repeat-like"/>
    <property type="match status" value="1"/>
</dbReference>